<geneLocation type="mitochondrion" evidence="2"/>
<evidence type="ECO:0000256" key="1">
    <source>
        <dbReference type="SAM" id="MobiDB-lite"/>
    </source>
</evidence>
<feature type="compositionally biased region" description="Polar residues" evidence="1">
    <location>
        <begin position="86"/>
        <end position="95"/>
    </location>
</feature>
<feature type="compositionally biased region" description="Basic and acidic residues" evidence="1">
    <location>
        <begin position="1"/>
        <end position="15"/>
    </location>
</feature>
<evidence type="ECO:0000313" key="3">
    <source>
        <dbReference type="Proteomes" id="UP000657918"/>
    </source>
</evidence>
<dbReference type="AlphaFoldDB" id="A0A835MC08"/>
<feature type="region of interest" description="Disordered" evidence="1">
    <location>
        <begin position="122"/>
        <end position="143"/>
    </location>
</feature>
<accession>A0A835MC08</accession>
<dbReference type="EMBL" id="JADGMS010000020">
    <property type="protein sequence ID" value="KAF9660770.1"/>
    <property type="molecule type" value="Genomic_DNA"/>
</dbReference>
<reference evidence="2 3" key="1">
    <citation type="submission" date="2020-10" db="EMBL/GenBank/DDBJ databases">
        <title>Plant Genome Project.</title>
        <authorList>
            <person name="Zhang R.-G."/>
        </authorList>
    </citation>
    <scope>NUCLEOTIDE SEQUENCE [LARGE SCALE GENOMIC DNA]</scope>
    <source>
        <strain evidence="2">FAFU-HL-1</strain>
        <tissue evidence="2">Leaf</tissue>
    </source>
</reference>
<sequence>MELRSDAVTREERSNGKAIRPFGSSRSIAHIQTSDWGTGQRPGSSGGKGRPARPERGLPVLRKSRTRQLTYGSGAEPRHRGLGQHLYNSQSSIGSRQNVDKLRLVQTFDPRLIATRPECPSILRPYSHSEERPSGRGQSAGCFLATPPLLIDRRDSL</sequence>
<dbReference type="OrthoDB" id="10270989at2759"/>
<evidence type="ECO:0000313" key="2">
    <source>
        <dbReference type="EMBL" id="KAF9660770.1"/>
    </source>
</evidence>
<keyword evidence="3" id="KW-1185">Reference proteome</keyword>
<organism evidence="2 3">
    <name type="scientific">Salix dunnii</name>
    <dbReference type="NCBI Taxonomy" id="1413687"/>
    <lineage>
        <taxon>Eukaryota</taxon>
        <taxon>Viridiplantae</taxon>
        <taxon>Streptophyta</taxon>
        <taxon>Embryophyta</taxon>
        <taxon>Tracheophyta</taxon>
        <taxon>Spermatophyta</taxon>
        <taxon>Magnoliopsida</taxon>
        <taxon>eudicotyledons</taxon>
        <taxon>Gunneridae</taxon>
        <taxon>Pentapetalae</taxon>
        <taxon>rosids</taxon>
        <taxon>fabids</taxon>
        <taxon>Malpighiales</taxon>
        <taxon>Salicaceae</taxon>
        <taxon>Saliceae</taxon>
        <taxon>Salix</taxon>
    </lineage>
</organism>
<feature type="compositionally biased region" description="Polar residues" evidence="1">
    <location>
        <begin position="24"/>
        <end position="43"/>
    </location>
</feature>
<proteinExistence type="predicted"/>
<keyword evidence="2" id="KW-0496">Mitochondrion</keyword>
<comment type="caution">
    <text evidence="2">The sequence shown here is derived from an EMBL/GenBank/DDBJ whole genome shotgun (WGS) entry which is preliminary data.</text>
</comment>
<dbReference type="Proteomes" id="UP000657918">
    <property type="component" value="Unassembled WGS sequence"/>
</dbReference>
<protein>
    <submittedName>
        <fullName evidence="2">Uncharacterized protein</fullName>
    </submittedName>
</protein>
<name>A0A835MC08_9ROSI</name>
<gene>
    <name evidence="2" type="ORF">SADUNF_SadunfMtG0008600</name>
</gene>
<feature type="region of interest" description="Disordered" evidence="1">
    <location>
        <begin position="1"/>
        <end position="95"/>
    </location>
</feature>